<dbReference type="Proteomes" id="UP001280581">
    <property type="component" value="Unassembled WGS sequence"/>
</dbReference>
<feature type="region of interest" description="Disordered" evidence="1">
    <location>
        <begin position="186"/>
        <end position="348"/>
    </location>
</feature>
<sequence length="523" mass="57069">MMNARAPKLRSVSSPAATKPTSRDTTAATTPIAIKPASTQITGPTMTVAAKPLSPGSTGATTPIAIESTPLPEMAAVASPGEAKSSPSLDTTHIEDNASIPVPTSTTILCSSVSDKDSLFEEQSDQDSLFGDDSNKEVSPIVSKPESPMDNTVSTKDMDRKRKVSGTISSPADDVPVVKKIRTTYEVSPKSSLLPPAVMAGPLTPPEANDTPAVIDITKKRKTSEDVSSFDDNFPSAKRTRTSEPSSARSPSVDIDELLLPTKAASPIHPPTIVTPPTTPSEPASKPTTRRRKVHSTNPFRTDLRMGVRGDAAAGTGTVHRQPAPRPPRRITEPNIASPIEIPKTPEEQEALDKLIKTQNKAADEKKHTVLMDKLVIDNRMKEALIRSDRSAGKKPSSKGVPQWRKNNPDWQEGSEVDRLISDAIGNRKFMPSKYAGMSAGTKKLVQVTSKGEGAAKNMNSTTFSYGRQVDKEKDMEREKQRVRKEVELQEKAKAEREREREREKMRLQKEKEERELDDLFEE</sequence>
<name>A0AAN6M8W1_9PLEO</name>
<feature type="compositionally biased region" description="Low complexity" evidence="1">
    <location>
        <begin position="25"/>
        <end position="37"/>
    </location>
</feature>
<evidence type="ECO:0000313" key="2">
    <source>
        <dbReference type="EMBL" id="KAK3217470.1"/>
    </source>
</evidence>
<reference evidence="2 3" key="1">
    <citation type="submission" date="2021-02" db="EMBL/GenBank/DDBJ databases">
        <title>Genome assembly of Pseudopithomyces chartarum.</title>
        <authorList>
            <person name="Jauregui R."/>
            <person name="Singh J."/>
            <person name="Voisey C."/>
        </authorList>
    </citation>
    <scope>NUCLEOTIDE SEQUENCE [LARGE SCALE GENOMIC DNA]</scope>
    <source>
        <strain evidence="2 3">AGR01</strain>
    </source>
</reference>
<evidence type="ECO:0000313" key="3">
    <source>
        <dbReference type="Proteomes" id="UP001280581"/>
    </source>
</evidence>
<accession>A0AAN6M8W1</accession>
<organism evidence="2 3">
    <name type="scientific">Pseudopithomyces chartarum</name>
    <dbReference type="NCBI Taxonomy" id="1892770"/>
    <lineage>
        <taxon>Eukaryota</taxon>
        <taxon>Fungi</taxon>
        <taxon>Dikarya</taxon>
        <taxon>Ascomycota</taxon>
        <taxon>Pezizomycotina</taxon>
        <taxon>Dothideomycetes</taxon>
        <taxon>Pleosporomycetidae</taxon>
        <taxon>Pleosporales</taxon>
        <taxon>Massarineae</taxon>
        <taxon>Didymosphaeriaceae</taxon>
        <taxon>Pseudopithomyces</taxon>
    </lineage>
</organism>
<keyword evidence="3" id="KW-1185">Reference proteome</keyword>
<dbReference type="EMBL" id="WVTA01000001">
    <property type="protein sequence ID" value="KAK3217470.1"/>
    <property type="molecule type" value="Genomic_DNA"/>
</dbReference>
<feature type="region of interest" description="Disordered" evidence="1">
    <location>
        <begin position="452"/>
        <end position="523"/>
    </location>
</feature>
<comment type="caution">
    <text evidence="2">The sequence shown here is derived from an EMBL/GenBank/DDBJ whole genome shotgun (WGS) entry which is preliminary data.</text>
</comment>
<gene>
    <name evidence="2" type="ORF">GRF29_1g3181566</name>
</gene>
<feature type="compositionally biased region" description="Polar residues" evidence="1">
    <location>
        <begin position="11"/>
        <end position="24"/>
    </location>
</feature>
<feature type="region of interest" description="Disordered" evidence="1">
    <location>
        <begin position="387"/>
        <end position="415"/>
    </location>
</feature>
<feature type="compositionally biased region" description="Basic and acidic residues" evidence="1">
    <location>
        <begin position="469"/>
        <end position="515"/>
    </location>
</feature>
<proteinExistence type="predicted"/>
<feature type="compositionally biased region" description="Pro residues" evidence="1">
    <location>
        <begin position="268"/>
        <end position="280"/>
    </location>
</feature>
<evidence type="ECO:0000256" key="1">
    <source>
        <dbReference type="SAM" id="MobiDB-lite"/>
    </source>
</evidence>
<feature type="region of interest" description="Disordered" evidence="1">
    <location>
        <begin position="1"/>
        <end position="64"/>
    </location>
</feature>
<feature type="region of interest" description="Disordered" evidence="1">
    <location>
        <begin position="76"/>
        <end position="100"/>
    </location>
</feature>
<protein>
    <submittedName>
        <fullName evidence="2">Uncharacterized protein</fullName>
    </submittedName>
</protein>
<dbReference type="AlphaFoldDB" id="A0AAN6M8W1"/>
<feature type="region of interest" description="Disordered" evidence="1">
    <location>
        <begin position="118"/>
        <end position="172"/>
    </location>
</feature>